<keyword evidence="2" id="KW-0812">Transmembrane</keyword>
<evidence type="ECO:0000256" key="2">
    <source>
        <dbReference type="ARBA" id="ARBA00022692"/>
    </source>
</evidence>
<sequence>MHIFKSILLWATPLAAIALLVIFSLAFYPAFNPKPKEMPIAVVNNDKGVDIQGHKVNIGKKIEDKLMDSRSETIKWIKVDDESDIQKDMENEKYYGVAIFNEDFSKNAMSKTQKVVMDSKKSEMQQKVESGEVPPQAAKEMQEKMGNQSVDIKQATFKTIVNKGVSMQASQMVSKVLSGMGDNLNNQITKQSIDTLSKQDVKVDASDIKGITNPVKVDNQDLHSISSHQGGGNAAFLMFMPVWMGSLVSSVLLFFAFRTSNNVERKQRIIASLGQIAVAVITAVLGSFSFVYFMHGVLGFDFGLGNINRVALFLTISMLGFIGLILGIMVWLGMKALPIFILLMFFSMQLVTLPKEMLPKNYQTWVYSIDPFTHYANTLRRIIYMNQHLTMNTTTWMMVGFMIFGVISVIVSALVRKHSTKRTEVPS</sequence>
<dbReference type="Pfam" id="PF12698">
    <property type="entry name" value="ABC2_membrane_3"/>
    <property type="match status" value="1"/>
</dbReference>
<reference evidence="6 7" key="1">
    <citation type="submission" date="2018-06" db="EMBL/GenBank/DDBJ databases">
        <authorList>
            <consortium name="Pathogen Informatics"/>
            <person name="Doyle S."/>
        </authorList>
    </citation>
    <scope>NUCLEOTIDE SEQUENCE [LARGE SCALE GENOMIC DNA]</scope>
    <source>
        <strain evidence="6 7">NCTC13830</strain>
    </source>
</reference>
<evidence type="ECO:0000256" key="3">
    <source>
        <dbReference type="ARBA" id="ARBA00022989"/>
    </source>
</evidence>
<dbReference type="OrthoDB" id="2406134at2"/>
<organism evidence="6 7">
    <name type="scientific">Staphylococcus petrasii</name>
    <dbReference type="NCBI Taxonomy" id="1276936"/>
    <lineage>
        <taxon>Bacteria</taxon>
        <taxon>Bacillati</taxon>
        <taxon>Bacillota</taxon>
        <taxon>Bacilli</taxon>
        <taxon>Bacillales</taxon>
        <taxon>Staphylococcaceae</taxon>
        <taxon>Staphylococcus</taxon>
    </lineage>
</organism>
<protein>
    <submittedName>
        <fullName evidence="6">Phage infection protein</fullName>
    </submittedName>
</protein>
<accession>A0A380FW55</accession>
<keyword evidence="3" id="KW-1133">Transmembrane helix</keyword>
<comment type="subcellular location">
    <subcellularLocation>
        <location evidence="1">Membrane</location>
        <topology evidence="1">Multi-pass membrane protein</topology>
    </subcellularLocation>
</comment>
<evidence type="ECO:0000256" key="1">
    <source>
        <dbReference type="ARBA" id="ARBA00004141"/>
    </source>
</evidence>
<gene>
    <name evidence="6" type="ORF">NCTC13830_00644</name>
</gene>
<dbReference type="EMBL" id="UHDO01000001">
    <property type="protein sequence ID" value="SUM43119.1"/>
    <property type="molecule type" value="Genomic_DNA"/>
</dbReference>
<dbReference type="Proteomes" id="UP000254047">
    <property type="component" value="Unassembled WGS sequence"/>
</dbReference>
<dbReference type="PANTHER" id="PTHR43077:SF5">
    <property type="entry name" value="PHAGE INFECTION PROTEIN"/>
    <property type="match status" value="1"/>
</dbReference>
<proteinExistence type="predicted"/>
<feature type="domain" description="ABC-2 type transporter transmembrane" evidence="5">
    <location>
        <begin position="9"/>
        <end position="407"/>
    </location>
</feature>
<evidence type="ECO:0000313" key="6">
    <source>
        <dbReference type="EMBL" id="SUM43119.1"/>
    </source>
</evidence>
<evidence type="ECO:0000256" key="4">
    <source>
        <dbReference type="ARBA" id="ARBA00023136"/>
    </source>
</evidence>
<dbReference type="GO" id="GO:0140359">
    <property type="term" value="F:ABC-type transporter activity"/>
    <property type="evidence" value="ECO:0007669"/>
    <property type="project" value="InterPro"/>
</dbReference>
<evidence type="ECO:0000313" key="7">
    <source>
        <dbReference type="Proteomes" id="UP000254047"/>
    </source>
</evidence>
<dbReference type="GO" id="GO:0016020">
    <property type="term" value="C:membrane"/>
    <property type="evidence" value="ECO:0007669"/>
    <property type="project" value="UniProtKB-SubCell"/>
</dbReference>
<evidence type="ECO:0000259" key="5">
    <source>
        <dbReference type="Pfam" id="PF12698"/>
    </source>
</evidence>
<keyword evidence="4" id="KW-0472">Membrane</keyword>
<dbReference type="InterPro" id="IPR051328">
    <property type="entry name" value="T7SS_ABC-Transporter"/>
</dbReference>
<dbReference type="AlphaFoldDB" id="A0A380FW55"/>
<dbReference type="InterPro" id="IPR013525">
    <property type="entry name" value="ABC2_TM"/>
</dbReference>
<dbReference type="Gene3D" id="3.40.1710.10">
    <property type="entry name" value="abc type-2 transporter like domain"/>
    <property type="match status" value="1"/>
</dbReference>
<dbReference type="RefSeq" id="WP_103297854.1">
    <property type="nucleotide sequence ID" value="NZ_PPQT01000037.1"/>
</dbReference>
<name>A0A380FW55_9STAP</name>
<dbReference type="PANTHER" id="PTHR43077">
    <property type="entry name" value="TRANSPORT PERMEASE YVFS-RELATED"/>
    <property type="match status" value="1"/>
</dbReference>